<sequence length="247" mass="27996">MAIKDLGKKMSDSFRDAADAVRSKAAQAEMPDLKKFGEKATEQVRLAFQRKDRAAEQNHGQVVPTAISARNAVKVIYFLMAADGEVYHGEEEKFDAIGADLISNFDEMKASILAECQADMRKVIDPEDHYDVIQDCVEAALLAPVKAEETTISTKLLVWDLLTVAYSDENYNNTEHRLLKYIVRKLDLDKATFLEMESSMLTVMDIEQELTWIKATNRPYLKVEPVVSELTQRERVIFDNVKDMIAL</sequence>
<dbReference type="EMBL" id="JAKNJB010000014">
    <property type="protein sequence ID" value="MCG4527310.1"/>
    <property type="molecule type" value="Genomic_DNA"/>
</dbReference>
<dbReference type="Proteomes" id="UP001200313">
    <property type="component" value="Unassembled WGS sequence"/>
</dbReference>
<organism evidence="1 2">
    <name type="scientific">Intestinimonas massiliensis</name>
    <name type="common">ex Afouda et al. 2020</name>
    <dbReference type="NCBI Taxonomy" id="1673721"/>
    <lineage>
        <taxon>Bacteria</taxon>
        <taxon>Bacillati</taxon>
        <taxon>Bacillota</taxon>
        <taxon>Clostridia</taxon>
        <taxon>Eubacteriales</taxon>
        <taxon>Intestinimonas</taxon>
    </lineage>
</organism>
<gene>
    <name evidence="1" type="ORF">L0P79_09490</name>
</gene>
<dbReference type="SUPFAM" id="SSF158682">
    <property type="entry name" value="TerB-like"/>
    <property type="match status" value="1"/>
</dbReference>
<evidence type="ECO:0000313" key="1">
    <source>
        <dbReference type="EMBL" id="MCG4527310.1"/>
    </source>
</evidence>
<evidence type="ECO:0008006" key="3">
    <source>
        <dbReference type="Google" id="ProtNLM"/>
    </source>
</evidence>
<protein>
    <recommendedName>
        <fullName evidence="3">Co-chaperone DjlA N-terminal domain-containing protein</fullName>
    </recommendedName>
</protein>
<proteinExistence type="predicted"/>
<keyword evidence="2" id="KW-1185">Reference proteome</keyword>
<dbReference type="InterPro" id="IPR029024">
    <property type="entry name" value="TerB-like"/>
</dbReference>
<comment type="caution">
    <text evidence="1">The sequence shown here is derived from an EMBL/GenBank/DDBJ whole genome shotgun (WGS) entry which is preliminary data.</text>
</comment>
<accession>A0ABS9M921</accession>
<reference evidence="1 2" key="1">
    <citation type="submission" date="2022-01" db="EMBL/GenBank/DDBJ databases">
        <title>Collection of gut derived symbiotic bacterial strains cultured from healthy donors.</title>
        <authorList>
            <person name="Lin H."/>
            <person name="Kohout C."/>
            <person name="Waligurski E."/>
            <person name="Pamer E.G."/>
        </authorList>
    </citation>
    <scope>NUCLEOTIDE SEQUENCE [LARGE SCALE GENOMIC DNA]</scope>
    <source>
        <strain evidence="1 2">DFI.3.7</strain>
    </source>
</reference>
<evidence type="ECO:0000313" key="2">
    <source>
        <dbReference type="Proteomes" id="UP001200313"/>
    </source>
</evidence>
<dbReference type="RefSeq" id="WP_238074064.1">
    <property type="nucleotide sequence ID" value="NZ_JAKNJB010000014.1"/>
</dbReference>
<dbReference type="Gene3D" id="1.10.3680.10">
    <property type="entry name" value="TerB-like"/>
    <property type="match status" value="1"/>
</dbReference>
<name>A0ABS9M921_9FIRM</name>